<dbReference type="CDD" id="cd22356">
    <property type="entry name" value="Sau3AI_N-like"/>
    <property type="match status" value="1"/>
</dbReference>
<dbReference type="Gene3D" id="3.40.600.10">
    <property type="entry name" value="DNA mismatch repair MutH/Restriction endonuclease, type II"/>
    <property type="match status" value="2"/>
</dbReference>
<dbReference type="NCBIfam" id="NF040973">
    <property type="entry name" value="restrict_Sau3AI"/>
    <property type="match status" value="1"/>
</dbReference>
<evidence type="ECO:0000256" key="3">
    <source>
        <dbReference type="ARBA" id="ARBA00022801"/>
    </source>
</evidence>
<dbReference type="Pfam" id="PF02976">
    <property type="entry name" value="MutH"/>
    <property type="match status" value="1"/>
</dbReference>
<evidence type="ECO:0000256" key="2">
    <source>
        <dbReference type="ARBA" id="ARBA00022759"/>
    </source>
</evidence>
<gene>
    <name evidence="5" type="ORF">LamDB_47460</name>
</gene>
<dbReference type="SMART" id="SM00927">
    <property type="entry name" value="MutH"/>
    <property type="match status" value="1"/>
</dbReference>
<dbReference type="InterPro" id="IPR011335">
    <property type="entry name" value="Restrct_endonuc-II-like"/>
</dbReference>
<dbReference type="InterPro" id="IPR037057">
    <property type="entry name" value="DNA_rep_MutH/T2_RE_sf"/>
</dbReference>
<keyword evidence="1" id="KW-0540">Nuclease</keyword>
<dbReference type="GO" id="GO:0003677">
    <property type="term" value="F:DNA binding"/>
    <property type="evidence" value="ECO:0007669"/>
    <property type="project" value="InterPro"/>
</dbReference>
<dbReference type="AlphaFoldDB" id="A0A640N239"/>
<reference evidence="5" key="2">
    <citation type="submission" date="2019-12" db="EMBL/GenBank/DDBJ databases">
        <authorList>
            <person name="Hoang T.H.H."/>
            <person name="Okutani A."/>
        </authorList>
    </citation>
    <scope>NUCLEOTIDE SEQUENCE</scope>
    <source>
        <strain evidence="5">LamDB</strain>
    </source>
</reference>
<protein>
    <submittedName>
        <fullName evidence="5">DNA mismatch repair protein MutH</fullName>
    </submittedName>
</protein>
<dbReference type="InterPro" id="IPR011337">
    <property type="entry name" value="DNA_rep_MutH/RE_typeII_Sau3AI"/>
</dbReference>
<feature type="domain" description="DNA mismatch repair MutH/Type II restriction enzyme Sau3AI" evidence="4">
    <location>
        <begin position="48"/>
        <end position="150"/>
    </location>
</feature>
<evidence type="ECO:0000256" key="1">
    <source>
        <dbReference type="ARBA" id="ARBA00022722"/>
    </source>
</evidence>
<comment type="caution">
    <text evidence="5">The sequence shown here is derived from an EMBL/GenBank/DDBJ whole genome shotgun (WGS) entry which is preliminary data.</text>
</comment>
<evidence type="ECO:0000259" key="4">
    <source>
        <dbReference type="SMART" id="SM00927"/>
    </source>
</evidence>
<proteinExistence type="predicted"/>
<dbReference type="EMBL" id="BLEX01000010">
    <property type="protein sequence ID" value="GEU18440.1"/>
    <property type="molecule type" value="Genomic_DNA"/>
</dbReference>
<sequence>MSEYKTKEAVHNRAKEAVGKTLKELNNGAPVNQYKNSVGDAFEAWFGKIKDSDSKPDMEEAGVELKATPFKKLKSGKYSAKERLVLNIINYEKVAEEQFEESSFLYKNGTIELAFYEYVKDIEREEWKIEEAVLYEMKKNPVDYEIIKKDWHTINQYIRDGRAHELSESLTDYLAPCTKGKSAKSVRKQPYSDIPAKQRAFSLKSGYMTSLLRKYILGDEKVESIIKDKFEVGDKSIEDIVYNKFKPYFNWTIEKLCENFNIAVDNSKGKNYRIASAILNLKGDNTSTEAFSKVEEFEKASIVVKTVNVDANNKNKEDMSFPNFKFKELIKEEWESSEGYPSATWHNFLLETRFLFFVVKDESEGPVFKGIKFFSMPEKDIEDTVRIVWEDTVKKLKNGVELWQRNTKDGKFWRIENNFIKKSDKLICHVRPHGGKSDYRINGKDADLLPVPANWLNRPEDREKYSDQWMTKQCFWINRDYIKEQIKDML</sequence>
<keyword evidence="2" id="KW-0255">Endonuclease</keyword>
<reference evidence="5" key="1">
    <citation type="submission" date="2019-12" db="EMBL/GenBank/DDBJ databases">
        <title>Epidemiological and comparative genomic analysis of Bacillus anthracis isolated from northern Vietnam.</title>
        <authorList>
            <person name="Hoang T.T.H."/>
            <person name="Dang D.A."/>
            <person name="Pham M.H."/>
            <person name="Luong M.H."/>
            <person name="Tran N.D."/>
            <person name="Nguyen T.H."/>
            <person name="Nguyen T.T."/>
            <person name="Inoue S."/>
            <person name="Morikawa S."/>
            <person name="Okutani A."/>
        </authorList>
    </citation>
    <scope>NUCLEOTIDE SEQUENCE</scope>
    <source>
        <strain evidence="5">LamDB</strain>
    </source>
</reference>
<keyword evidence="3" id="KW-0378">Hydrolase</keyword>
<evidence type="ECO:0000313" key="5">
    <source>
        <dbReference type="EMBL" id="GEU18440.1"/>
    </source>
</evidence>
<organism evidence="5">
    <name type="scientific">Bacillus anthracis</name>
    <name type="common">anthrax bacterium</name>
    <dbReference type="NCBI Taxonomy" id="1392"/>
    <lineage>
        <taxon>Bacteria</taxon>
        <taxon>Bacillati</taxon>
        <taxon>Bacillota</taxon>
        <taxon>Bacilli</taxon>
        <taxon>Bacillales</taxon>
        <taxon>Bacillaceae</taxon>
        <taxon>Bacillus</taxon>
        <taxon>Bacillus cereus group</taxon>
    </lineage>
</organism>
<dbReference type="GO" id="GO:0004519">
    <property type="term" value="F:endonuclease activity"/>
    <property type="evidence" value="ECO:0007669"/>
    <property type="project" value="UniProtKB-KW"/>
</dbReference>
<name>A0A640N239_BACAN</name>
<dbReference type="CDD" id="cd22355">
    <property type="entry name" value="Sau3AI_C"/>
    <property type="match status" value="1"/>
</dbReference>
<dbReference type="GO" id="GO:0016787">
    <property type="term" value="F:hydrolase activity"/>
    <property type="evidence" value="ECO:0007669"/>
    <property type="project" value="UniProtKB-KW"/>
</dbReference>
<dbReference type="SUPFAM" id="SSF52980">
    <property type="entry name" value="Restriction endonuclease-like"/>
    <property type="match status" value="2"/>
</dbReference>
<accession>A0A640N239</accession>